<feature type="domain" description="Ferritin-like diiron" evidence="9">
    <location>
        <begin position="19"/>
        <end position="164"/>
    </location>
</feature>
<comment type="similarity">
    <text evidence="1 8">Belongs to the ferritin family. Prokaryotic subfamily.</text>
</comment>
<evidence type="ECO:0000256" key="5">
    <source>
        <dbReference type="ARBA" id="ARBA00023004"/>
    </source>
</evidence>
<dbReference type="CDD" id="cd01055">
    <property type="entry name" value="Nonheme_Ferritin"/>
    <property type="match status" value="1"/>
</dbReference>
<dbReference type="Gene3D" id="1.20.1260.10">
    <property type="match status" value="1"/>
</dbReference>
<dbReference type="InterPro" id="IPR008331">
    <property type="entry name" value="Ferritin_DPS_dom"/>
</dbReference>
<dbReference type="InterPro" id="IPR012347">
    <property type="entry name" value="Ferritin-like"/>
</dbReference>
<evidence type="ECO:0000256" key="1">
    <source>
        <dbReference type="ARBA" id="ARBA00006950"/>
    </source>
</evidence>
<feature type="binding site" evidence="7">
    <location>
        <position position="36"/>
    </location>
    <ligand>
        <name>Fe cation</name>
        <dbReference type="ChEBI" id="CHEBI:24875"/>
        <label>1</label>
    </ligand>
</feature>
<comment type="caution">
    <text evidence="10">The sequence shown here is derived from an EMBL/GenBank/DDBJ whole genome shotgun (WGS) entry which is preliminary data.</text>
</comment>
<dbReference type="InterPro" id="IPR009078">
    <property type="entry name" value="Ferritin-like_SF"/>
</dbReference>
<accession>G5RU02</accession>
<dbReference type="InterPro" id="IPR001519">
    <property type="entry name" value="Ferritin"/>
</dbReference>
<evidence type="ECO:0000313" key="11">
    <source>
        <dbReference type="Proteomes" id="UP000004776"/>
    </source>
</evidence>
<name>G5RU02_SALET</name>
<evidence type="ECO:0000256" key="2">
    <source>
        <dbReference type="ARBA" id="ARBA00022434"/>
    </source>
</evidence>
<dbReference type="AlphaFoldDB" id="G5RU02"/>
<feature type="binding site" evidence="7">
    <location>
        <position position="113"/>
    </location>
    <ligand>
        <name>Fe cation</name>
        <dbReference type="ChEBI" id="CHEBI:24875"/>
        <label>1</label>
    </ligand>
</feature>
<dbReference type="NCBIfam" id="NF007638">
    <property type="entry name" value="PRK10304.1"/>
    <property type="match status" value="1"/>
</dbReference>
<comment type="subunit">
    <text evidence="6">Homooligomer of 24 subunits that assemble into a spherical protein shell (12 +/- 1 nM diameter) that can sequester at least 2000 iron atoms.</text>
</comment>
<dbReference type="GO" id="GO:0008198">
    <property type="term" value="F:ferrous iron binding"/>
    <property type="evidence" value="ECO:0007669"/>
    <property type="project" value="TreeGrafter"/>
</dbReference>
<keyword evidence="8" id="KW-0963">Cytoplasm</keyword>
<dbReference type="Proteomes" id="UP000004776">
    <property type="component" value="Unassembled WGS sequence"/>
</dbReference>
<dbReference type="EC" id="1.16.3.2" evidence="8"/>
<dbReference type="GO" id="GO:0006879">
    <property type="term" value="P:intracellular iron ion homeostasis"/>
    <property type="evidence" value="ECO:0007669"/>
    <property type="project" value="UniProtKB-KW"/>
</dbReference>
<evidence type="ECO:0000313" key="10">
    <source>
        <dbReference type="EMBL" id="EHD04617.1"/>
    </source>
</evidence>
<keyword evidence="4" id="KW-0560">Oxidoreductase</keyword>
<gene>
    <name evidence="10" type="ORF">LTSEURB_1794</name>
</gene>
<dbReference type="GO" id="GO:0004322">
    <property type="term" value="F:ferroxidase activity"/>
    <property type="evidence" value="ECO:0007669"/>
    <property type="project" value="TreeGrafter"/>
</dbReference>
<evidence type="ECO:0000256" key="4">
    <source>
        <dbReference type="ARBA" id="ARBA00023002"/>
    </source>
</evidence>
<evidence type="ECO:0000256" key="7">
    <source>
        <dbReference type="PIRSR" id="PIRSR601519-1"/>
    </source>
</evidence>
<dbReference type="GO" id="GO:0006826">
    <property type="term" value="P:iron ion transport"/>
    <property type="evidence" value="ECO:0007669"/>
    <property type="project" value="InterPro"/>
</dbReference>
<feature type="binding site" evidence="7">
    <location>
        <position position="72"/>
    </location>
    <ligand>
        <name>Fe cation</name>
        <dbReference type="ChEBI" id="CHEBI:24875"/>
        <label>1</label>
    </ligand>
</feature>
<dbReference type="Pfam" id="PF00210">
    <property type="entry name" value="Ferritin"/>
    <property type="match status" value="1"/>
</dbReference>
<feature type="binding site" evidence="7">
    <location>
        <position position="146"/>
    </location>
    <ligand>
        <name>Fe cation</name>
        <dbReference type="ChEBI" id="CHEBI:24875"/>
        <label>1</label>
    </ligand>
</feature>
<evidence type="ECO:0000256" key="8">
    <source>
        <dbReference type="RuleBase" id="RU361145"/>
    </source>
</evidence>
<dbReference type="PANTHER" id="PTHR11431:SF127">
    <property type="entry name" value="BACTERIAL NON-HEME FERRITIN"/>
    <property type="match status" value="1"/>
</dbReference>
<dbReference type="PATRIC" id="fig|913084.3.peg.1320"/>
<evidence type="ECO:0000259" key="9">
    <source>
        <dbReference type="PROSITE" id="PS50905"/>
    </source>
</evidence>
<dbReference type="FunFam" id="1.20.1260.10:FF:000001">
    <property type="entry name" value="Non-heme ferritin"/>
    <property type="match status" value="1"/>
</dbReference>
<protein>
    <recommendedName>
        <fullName evidence="8">Ferritin</fullName>
        <ecNumber evidence="8">1.16.3.2</ecNumber>
    </recommendedName>
</protein>
<keyword evidence="3 7" id="KW-0479">Metal-binding</keyword>
<comment type="catalytic activity">
    <reaction evidence="8">
        <text>4 Fe(2+) + O2 + 6 H2O = 4 iron(III) oxide-hydroxide + 12 H(+)</text>
        <dbReference type="Rhea" id="RHEA:11972"/>
        <dbReference type="ChEBI" id="CHEBI:15377"/>
        <dbReference type="ChEBI" id="CHEBI:15378"/>
        <dbReference type="ChEBI" id="CHEBI:15379"/>
        <dbReference type="ChEBI" id="CHEBI:29033"/>
        <dbReference type="ChEBI" id="CHEBI:78619"/>
        <dbReference type="EC" id="1.16.3.2"/>
    </reaction>
</comment>
<feature type="binding site" evidence="7">
    <location>
        <position position="69"/>
    </location>
    <ligand>
        <name>Fe cation</name>
        <dbReference type="ChEBI" id="CHEBI:24875"/>
        <label>1</label>
    </ligand>
</feature>
<dbReference type="GO" id="GO:0042802">
    <property type="term" value="F:identical protein binding"/>
    <property type="evidence" value="ECO:0007669"/>
    <property type="project" value="UniProtKB-ARBA"/>
</dbReference>
<dbReference type="SUPFAM" id="SSF47240">
    <property type="entry name" value="Ferritin-like"/>
    <property type="match status" value="1"/>
</dbReference>
<dbReference type="EMBL" id="AFCW01000717">
    <property type="protein sequence ID" value="EHD04617.1"/>
    <property type="molecule type" value="Genomic_DNA"/>
</dbReference>
<dbReference type="GO" id="GO:0005829">
    <property type="term" value="C:cytosol"/>
    <property type="evidence" value="ECO:0007669"/>
    <property type="project" value="TreeGrafter"/>
</dbReference>
<keyword evidence="5 7" id="KW-0408">Iron</keyword>
<evidence type="ECO:0000256" key="6">
    <source>
        <dbReference type="ARBA" id="ARBA00061982"/>
    </source>
</evidence>
<keyword evidence="2 8" id="KW-0409">Iron storage</keyword>
<proteinExistence type="inferred from homology"/>
<comment type="subcellular location">
    <subcellularLocation>
        <location evidence="8">Cytoplasm</location>
    </subcellularLocation>
</comment>
<dbReference type="PROSITE" id="PS50905">
    <property type="entry name" value="FERRITIN_LIKE"/>
    <property type="match status" value="1"/>
</dbReference>
<reference evidence="10 11" key="1">
    <citation type="journal article" date="2011" name="BMC Genomics">
        <title>Genome sequencing reveals diversification of virulence factor content and possible host adaptation in distinct subpopulations of Salmonella enterica.</title>
        <authorList>
            <person name="den Bakker H.C."/>
            <person name="Moreno Switt A.I."/>
            <person name="Govoni G."/>
            <person name="Cummings C.A."/>
            <person name="Ranieri M.L."/>
            <person name="Degoricija L."/>
            <person name="Hoelzer K."/>
            <person name="Rodriguez-Rivera L.D."/>
            <person name="Brown S."/>
            <person name="Bolchacova E."/>
            <person name="Furtado M.R."/>
            <person name="Wiedmann M."/>
        </authorList>
    </citation>
    <scope>NUCLEOTIDE SEQUENCE [LARGE SCALE GENOMIC DNA]</scope>
    <source>
        <strain evidence="10 11">R8-2977</strain>
    </source>
</reference>
<evidence type="ECO:0000256" key="3">
    <source>
        <dbReference type="ARBA" id="ARBA00022723"/>
    </source>
</evidence>
<dbReference type="InterPro" id="IPR009040">
    <property type="entry name" value="Ferritin-like_diiron"/>
</dbReference>
<organism evidence="10 11">
    <name type="scientific">Salmonella enterica subsp. enterica serovar Urbana str. R8-2977</name>
    <dbReference type="NCBI Taxonomy" id="913084"/>
    <lineage>
        <taxon>Bacteria</taxon>
        <taxon>Pseudomonadati</taxon>
        <taxon>Pseudomonadota</taxon>
        <taxon>Gammaproteobacteria</taxon>
        <taxon>Enterobacterales</taxon>
        <taxon>Enterobacteriaceae</taxon>
        <taxon>Salmonella</taxon>
    </lineage>
</organism>
<dbReference type="GO" id="GO:0008199">
    <property type="term" value="F:ferric iron binding"/>
    <property type="evidence" value="ECO:0007669"/>
    <property type="project" value="InterPro"/>
</dbReference>
<dbReference type="InterPro" id="IPR041719">
    <property type="entry name" value="Ferritin_prok"/>
</dbReference>
<comment type="function">
    <text evidence="8">Iron-storage protein.</text>
</comment>
<dbReference type="PANTHER" id="PTHR11431">
    <property type="entry name" value="FERRITIN"/>
    <property type="match status" value="1"/>
</dbReference>
<sequence length="184" mass="21481">MPLYGATLLYIFCYLWSGTMLKTEMIDKLNEQMNLELYSSLLYQQMSAWCSYHSFEGAAAFLRRHAQEEMTHMQRLFDYLTDTGSLPRINTVSSPFAEYTSLDELFRATYEHEQLITQKINELAHAAMTSQDYPTFNFLQWYVAEQHEEEKLFKSIIDKLTLAGKSGEGLYFIDKELSTLDTQN</sequence>